<reference evidence="2 3" key="1">
    <citation type="journal article" date="2013" name="Mar. Genomics">
        <title>Expression of sulfatases in Rhodopirellula baltica and the diversity of sulfatases in the genus Rhodopirellula.</title>
        <authorList>
            <person name="Wegner C.E."/>
            <person name="Richter-Heitmann T."/>
            <person name="Klindworth A."/>
            <person name="Klockow C."/>
            <person name="Richter M."/>
            <person name="Achstetter T."/>
            <person name="Glockner F.O."/>
            <person name="Harder J."/>
        </authorList>
    </citation>
    <scope>NUCLEOTIDE SEQUENCE [LARGE SCALE GENOMIC DNA]</scope>
    <source>
        <strain evidence="2 3">SH28</strain>
    </source>
</reference>
<evidence type="ECO:0000256" key="1">
    <source>
        <dbReference type="SAM" id="MobiDB-lite"/>
    </source>
</evidence>
<feature type="compositionally biased region" description="Basic and acidic residues" evidence="1">
    <location>
        <begin position="47"/>
        <end position="66"/>
    </location>
</feature>
<dbReference type="AlphaFoldDB" id="K5DBA5"/>
<accession>K5DBA5</accession>
<organism evidence="2 3">
    <name type="scientific">Rhodopirellula baltica SH28</name>
    <dbReference type="NCBI Taxonomy" id="993517"/>
    <lineage>
        <taxon>Bacteria</taxon>
        <taxon>Pseudomonadati</taxon>
        <taxon>Planctomycetota</taxon>
        <taxon>Planctomycetia</taxon>
        <taxon>Pirellulales</taxon>
        <taxon>Pirellulaceae</taxon>
        <taxon>Rhodopirellula</taxon>
    </lineage>
</organism>
<feature type="region of interest" description="Disordered" evidence="1">
    <location>
        <begin position="1"/>
        <end position="107"/>
    </location>
</feature>
<protein>
    <submittedName>
        <fullName evidence="2">Uncharacterized protein</fullName>
    </submittedName>
</protein>
<name>K5DBA5_RHOBT</name>
<feature type="compositionally biased region" description="Polar residues" evidence="1">
    <location>
        <begin position="12"/>
        <end position="24"/>
    </location>
</feature>
<gene>
    <name evidence="2" type="ORF">RBSH_04611</name>
</gene>
<sequence>MRIRLRTKTTRDTVTNPQQMNSMIRPSARKRFGINCGPRWPVSNRSTKLEFHVRGDANKDDQRDTEQQTSTQTQRGFLRTHDTASGLMDVLLRREPRRVNSLPLHSS</sequence>
<dbReference type="Proteomes" id="UP000007993">
    <property type="component" value="Unassembled WGS sequence"/>
</dbReference>
<dbReference type="EMBL" id="AMCW01000134">
    <property type="protein sequence ID" value="EKK00089.1"/>
    <property type="molecule type" value="Genomic_DNA"/>
</dbReference>
<comment type="caution">
    <text evidence="2">The sequence shown here is derived from an EMBL/GenBank/DDBJ whole genome shotgun (WGS) entry which is preliminary data.</text>
</comment>
<dbReference type="PATRIC" id="fig|993517.3.peg.5008"/>
<evidence type="ECO:0000313" key="3">
    <source>
        <dbReference type="Proteomes" id="UP000007993"/>
    </source>
</evidence>
<proteinExistence type="predicted"/>
<evidence type="ECO:0000313" key="2">
    <source>
        <dbReference type="EMBL" id="EKK00089.1"/>
    </source>
</evidence>